<evidence type="ECO:0000256" key="2">
    <source>
        <dbReference type="ARBA" id="ARBA00022448"/>
    </source>
</evidence>
<dbReference type="PANTHER" id="PTHR43744">
    <property type="entry name" value="ABC TRANSPORTER PERMEASE PROTEIN MG189-RELATED-RELATED"/>
    <property type="match status" value="1"/>
</dbReference>
<dbReference type="RefSeq" id="WP_320941400.1">
    <property type="nucleotide sequence ID" value="NZ_BAABEU010000006.1"/>
</dbReference>
<organism evidence="10 11">
    <name type="scientific">Microbacterium rhizosphaerae</name>
    <dbReference type="NCBI Taxonomy" id="1678237"/>
    <lineage>
        <taxon>Bacteria</taxon>
        <taxon>Bacillati</taxon>
        <taxon>Actinomycetota</taxon>
        <taxon>Actinomycetes</taxon>
        <taxon>Micrococcales</taxon>
        <taxon>Microbacteriaceae</taxon>
        <taxon>Microbacterium</taxon>
    </lineage>
</organism>
<evidence type="ECO:0000256" key="1">
    <source>
        <dbReference type="ARBA" id="ARBA00004651"/>
    </source>
</evidence>
<feature type="transmembrane region" description="Helical" evidence="7">
    <location>
        <begin position="275"/>
        <end position="292"/>
    </location>
</feature>
<dbReference type="PANTHER" id="PTHR43744:SF12">
    <property type="entry name" value="ABC TRANSPORTER PERMEASE PROTEIN MG189-RELATED"/>
    <property type="match status" value="1"/>
</dbReference>
<sequence>MAEPALREPAVATHPPSPPTAAPARRHRGRRGGSLGSRIGLYALLVVIALVYIYPFLVQVSTSFKTESEAAADPLSLIPQTWSFAAYDRLFAHSDFPLWFANSAIVTICVTLGRVFFVSLAGYALARLHFRGRGVIFALVVAVMAVPTVVLLIPKFLVLNQLGLYDSYSGMILPLLVDAAGVFIMKNFFESIPVSVEEQARIDGAGSFRIFWSVVLPMARPALITIVILSFQGSWNELAHFIVSTQSPALTTLTKGVAGLASGQLSQGSQYPLKLAAALLMTIPVAVLFFIFQRRIMNTSEGAVKE</sequence>
<dbReference type="Proteomes" id="UP001323798">
    <property type="component" value="Chromosome"/>
</dbReference>
<reference evidence="10 11" key="1">
    <citation type="submission" date="2023-11" db="EMBL/GenBank/DDBJ databases">
        <title>Genome sequence of Microbacterium rhizosphaerae KACC 19337.</title>
        <authorList>
            <person name="Choi H."/>
            <person name="Kim S."/>
            <person name="Kim Y."/>
            <person name="Kwon S.-W."/>
            <person name="Heo J."/>
        </authorList>
    </citation>
    <scope>NUCLEOTIDE SEQUENCE [LARGE SCALE GENOMIC DNA]</scope>
    <source>
        <strain evidence="10 11">KACC 19337</strain>
    </source>
</reference>
<accession>A0ABZ0SN48</accession>
<evidence type="ECO:0000256" key="3">
    <source>
        <dbReference type="ARBA" id="ARBA00022475"/>
    </source>
</evidence>
<dbReference type="InterPro" id="IPR035906">
    <property type="entry name" value="MetI-like_sf"/>
</dbReference>
<keyword evidence="2 7" id="KW-0813">Transport</keyword>
<dbReference type="Pfam" id="PF00528">
    <property type="entry name" value="BPD_transp_1"/>
    <property type="match status" value="1"/>
</dbReference>
<feature type="transmembrane region" description="Helical" evidence="7">
    <location>
        <begin position="99"/>
        <end position="123"/>
    </location>
</feature>
<evidence type="ECO:0000256" key="6">
    <source>
        <dbReference type="ARBA" id="ARBA00023136"/>
    </source>
</evidence>
<dbReference type="PROSITE" id="PS50928">
    <property type="entry name" value="ABC_TM1"/>
    <property type="match status" value="1"/>
</dbReference>
<keyword evidence="6 7" id="KW-0472">Membrane</keyword>
<evidence type="ECO:0000256" key="5">
    <source>
        <dbReference type="ARBA" id="ARBA00022989"/>
    </source>
</evidence>
<protein>
    <submittedName>
        <fullName evidence="10">Carbohydrate ABC transporter permease</fullName>
    </submittedName>
</protein>
<feature type="domain" description="ABC transmembrane type-1" evidence="9">
    <location>
        <begin position="100"/>
        <end position="292"/>
    </location>
</feature>
<feature type="region of interest" description="Disordered" evidence="8">
    <location>
        <begin position="1"/>
        <end position="31"/>
    </location>
</feature>
<comment type="similarity">
    <text evidence="7">Belongs to the binding-protein-dependent transport system permease family.</text>
</comment>
<gene>
    <name evidence="10" type="ORF">SM116_12990</name>
</gene>
<evidence type="ECO:0000256" key="8">
    <source>
        <dbReference type="SAM" id="MobiDB-lite"/>
    </source>
</evidence>
<keyword evidence="3" id="KW-1003">Cell membrane</keyword>
<dbReference type="EMBL" id="CP139368">
    <property type="protein sequence ID" value="WPR88681.1"/>
    <property type="molecule type" value="Genomic_DNA"/>
</dbReference>
<evidence type="ECO:0000256" key="4">
    <source>
        <dbReference type="ARBA" id="ARBA00022692"/>
    </source>
</evidence>
<feature type="transmembrane region" description="Helical" evidence="7">
    <location>
        <begin position="135"/>
        <end position="156"/>
    </location>
</feature>
<dbReference type="InterPro" id="IPR000515">
    <property type="entry name" value="MetI-like"/>
</dbReference>
<proteinExistence type="inferred from homology"/>
<keyword evidence="11" id="KW-1185">Reference proteome</keyword>
<dbReference type="Gene3D" id="1.10.3720.10">
    <property type="entry name" value="MetI-like"/>
    <property type="match status" value="1"/>
</dbReference>
<feature type="transmembrane region" description="Helical" evidence="7">
    <location>
        <begin position="210"/>
        <end position="231"/>
    </location>
</feature>
<keyword evidence="5 7" id="KW-1133">Transmembrane helix</keyword>
<name>A0ABZ0SN48_9MICO</name>
<comment type="subcellular location">
    <subcellularLocation>
        <location evidence="1 7">Cell membrane</location>
        <topology evidence="1 7">Multi-pass membrane protein</topology>
    </subcellularLocation>
</comment>
<evidence type="ECO:0000313" key="10">
    <source>
        <dbReference type="EMBL" id="WPR88681.1"/>
    </source>
</evidence>
<feature type="transmembrane region" description="Helical" evidence="7">
    <location>
        <begin position="35"/>
        <end position="57"/>
    </location>
</feature>
<evidence type="ECO:0000256" key="7">
    <source>
        <dbReference type="RuleBase" id="RU363032"/>
    </source>
</evidence>
<feature type="transmembrane region" description="Helical" evidence="7">
    <location>
        <begin position="168"/>
        <end position="189"/>
    </location>
</feature>
<dbReference type="CDD" id="cd06261">
    <property type="entry name" value="TM_PBP2"/>
    <property type="match status" value="1"/>
</dbReference>
<evidence type="ECO:0000259" key="9">
    <source>
        <dbReference type="PROSITE" id="PS50928"/>
    </source>
</evidence>
<dbReference type="SUPFAM" id="SSF161098">
    <property type="entry name" value="MetI-like"/>
    <property type="match status" value="1"/>
</dbReference>
<evidence type="ECO:0000313" key="11">
    <source>
        <dbReference type="Proteomes" id="UP001323798"/>
    </source>
</evidence>
<keyword evidence="4 7" id="KW-0812">Transmembrane</keyword>